<dbReference type="EMBL" id="AP006270">
    <property type="protein sequence ID" value="BAC67295.1"/>
    <property type="molecule type" value="Genomic_DNA"/>
</dbReference>
<sequence>MSNTSTSDLSTDIFDKKKVKIFTNIKYNELKRYKFVNINDNGDFLYYDRLLEKNIVSPKKKKTIDDYNDYEILLTY</sequence>
<protein>
    <submittedName>
        <fullName evidence="1">Uncharacterized protein</fullName>
    </submittedName>
</protein>
<reference evidence="1 2" key="1">
    <citation type="journal article" date="2003" name="Virology">
        <title>Genome sequence and organization of a nucleopolyhedrovirus isolated from the smaller tea tortrix, Adoxophyes honmai.</title>
        <authorList>
            <person name="Nakai M."/>
            <person name="Goto C."/>
            <person name="Kang W."/>
            <person name="Shikata M."/>
            <person name="Luque T."/>
            <person name="Kunimi Y."/>
        </authorList>
    </citation>
    <scope>NUCLEOTIDE SEQUENCE [LARGE SCALE GENOMIC DNA]</scope>
    <source>
        <strain evidence="1 2">ADN001</strain>
    </source>
</reference>
<dbReference type="KEGG" id="vg:1485790"/>
<organism evidence="1 2">
    <name type="scientific">Adoxophyes honmai nucleopolyhedrovirus</name>
    <dbReference type="NCBI Taxonomy" id="224399"/>
    <lineage>
        <taxon>Viruses</taxon>
        <taxon>Viruses incertae sedis</taxon>
        <taxon>Naldaviricetes</taxon>
        <taxon>Lefavirales</taxon>
        <taxon>Baculoviridae</taxon>
        <taxon>Alphabaculovirus</taxon>
        <taxon>Alphabaculovirus adhonmai</taxon>
    </lineage>
</organism>
<dbReference type="RefSeq" id="NP_818691.1">
    <property type="nucleotide sequence ID" value="NC_004690.1"/>
</dbReference>
<dbReference type="Proteomes" id="UP000232720">
    <property type="component" value="Genome"/>
</dbReference>
<evidence type="ECO:0000313" key="2">
    <source>
        <dbReference type="Proteomes" id="UP000232720"/>
    </source>
</evidence>
<evidence type="ECO:0000313" key="1">
    <source>
        <dbReference type="EMBL" id="BAC67295.1"/>
    </source>
</evidence>
<keyword evidence="2" id="KW-1185">Reference proteome</keyword>
<dbReference type="GeneID" id="1485790"/>
<organismHost>
    <name type="scientific">Adoxophyes honmai</name>
    <name type="common">Smaller tea tortrix moth</name>
    <dbReference type="NCBI Taxonomy" id="85585"/>
</organismHost>
<accession>Q80LQ2</accession>
<name>Q80LQ2_NPVAH</name>
<proteinExistence type="predicted"/>